<sequence length="587" mass="64464">MPIAQIQLNEFDNSFSSCTELSSVALGGRVLSVSDEFFAEAFHLLLVEPASSLKGQFGPNGALYSGWETRRHNPTYDWCIIKLGTSGIITGFDIDTTHFNGNEAPEASIDAFYDPLSNDPDASDPRWLRIAPKVKLRPSSRHLFTIPDAPSATFVKLNIYPDGGIARFRVYGHVKAVIPEGPTEHFDLAHVFAGGHVELVSDQHFGVGSNLILPGRGKNMGDGWETKRSRLPGHKDWAIIKLYEFLLMPRSFMNLNDLLVNRAAPGFLEQVELDTAHFKGNFPESCEIHALSSVSNVNWTVEGSENEDWTLILPRTKLGPHRQHYFQLENMEEISFTHIKLTIYPDGGLKRVRILGRRADVGTSGASIVQVASVLPELDFIPTSSSIKTVSKLTIPVLPLTPEAFAQFGQVVQAYGDHTAAPKGTKITPANAGTADKFHKLSLLVSTYPHSAGATTGLSVYRCQPFKGIDEIDGTIELTVLERHSYTNQAFIPMGCGPGEGLTDPGRRYLVVVAKNGEDDRPNLKTLRGFLASTAQGIVYDAGTWHQPMTVLDKALDFTCVETQIGNGGLEDCEIVELERTVRLRLP</sequence>
<dbReference type="InterPro" id="IPR007247">
    <property type="entry name" value="Ureidogly_lyase"/>
</dbReference>
<dbReference type="CDD" id="cd20298">
    <property type="entry name" value="cupin_UAH"/>
    <property type="match status" value="1"/>
</dbReference>
<dbReference type="GO" id="GO:0004848">
    <property type="term" value="F:ureidoglycolate hydrolase activity"/>
    <property type="evidence" value="ECO:0007669"/>
    <property type="project" value="InterPro"/>
</dbReference>
<comment type="similarity">
    <text evidence="1">Belongs to the allantoicase family.</text>
</comment>
<dbReference type="NCBIfam" id="TIGR02961">
    <property type="entry name" value="allantoicase"/>
    <property type="match status" value="1"/>
</dbReference>
<comment type="catalytic activity">
    <reaction evidence="5">
        <text>(S)-ureidoglycolate = urea + glyoxylate</text>
        <dbReference type="Rhea" id="RHEA:11304"/>
        <dbReference type="ChEBI" id="CHEBI:16199"/>
        <dbReference type="ChEBI" id="CHEBI:36655"/>
        <dbReference type="ChEBI" id="CHEBI:57296"/>
        <dbReference type="EC" id="4.3.2.3"/>
    </reaction>
</comment>
<evidence type="ECO:0000259" key="6">
    <source>
        <dbReference type="Pfam" id="PF03561"/>
    </source>
</evidence>
<dbReference type="HAMAP" id="MF_00813">
    <property type="entry name" value="Allantoicase"/>
    <property type="match status" value="1"/>
</dbReference>
<dbReference type="SUPFAM" id="SSF49785">
    <property type="entry name" value="Galactose-binding domain-like"/>
    <property type="match status" value="2"/>
</dbReference>
<dbReference type="Pfam" id="PF03561">
    <property type="entry name" value="Allantoicase"/>
    <property type="match status" value="3"/>
</dbReference>
<keyword evidence="3" id="KW-0659">Purine metabolism</keyword>
<dbReference type="EMBL" id="JAOTPV010000004">
    <property type="protein sequence ID" value="KAJ4483233.1"/>
    <property type="molecule type" value="Genomic_DNA"/>
</dbReference>
<dbReference type="Gene3D" id="2.60.120.480">
    <property type="entry name" value="Ureidoglycolate hydrolase"/>
    <property type="match status" value="1"/>
</dbReference>
<reference evidence="7" key="1">
    <citation type="submission" date="2022-08" db="EMBL/GenBank/DDBJ databases">
        <title>A Global Phylogenomic Analysis of the Shiitake Genus Lentinula.</title>
        <authorList>
            <consortium name="DOE Joint Genome Institute"/>
            <person name="Sierra-Patev S."/>
            <person name="Min B."/>
            <person name="Naranjo-Ortiz M."/>
            <person name="Looney B."/>
            <person name="Konkel Z."/>
            <person name="Slot J.C."/>
            <person name="Sakamoto Y."/>
            <person name="Steenwyk J.L."/>
            <person name="Rokas A."/>
            <person name="Carro J."/>
            <person name="Camarero S."/>
            <person name="Ferreira P."/>
            <person name="Molpeceres G."/>
            <person name="Ruiz-Duenas F.J."/>
            <person name="Serrano A."/>
            <person name="Henrissat B."/>
            <person name="Drula E."/>
            <person name="Hughes K.W."/>
            <person name="Mata J.L."/>
            <person name="Ishikawa N.K."/>
            <person name="Vargas-Isla R."/>
            <person name="Ushijima S."/>
            <person name="Smith C.A."/>
            <person name="Ahrendt S."/>
            <person name="Andreopoulos W."/>
            <person name="He G."/>
            <person name="Labutti K."/>
            <person name="Lipzen A."/>
            <person name="Ng V."/>
            <person name="Riley R."/>
            <person name="Sandor L."/>
            <person name="Barry K."/>
            <person name="Martinez A.T."/>
            <person name="Xiao Y."/>
            <person name="Gibbons J.G."/>
            <person name="Terashima K."/>
            <person name="Grigoriev I.V."/>
            <person name="Hibbett D.S."/>
        </authorList>
    </citation>
    <scope>NUCLEOTIDE SEQUENCE</scope>
    <source>
        <strain evidence="7">JLM2183</strain>
    </source>
</reference>
<dbReference type="GO" id="GO:0000256">
    <property type="term" value="P:allantoin catabolic process"/>
    <property type="evidence" value="ECO:0007669"/>
    <property type="project" value="InterPro"/>
</dbReference>
<organism evidence="7 8">
    <name type="scientific">Lentinula aciculospora</name>
    <dbReference type="NCBI Taxonomy" id="153920"/>
    <lineage>
        <taxon>Eukaryota</taxon>
        <taxon>Fungi</taxon>
        <taxon>Dikarya</taxon>
        <taxon>Basidiomycota</taxon>
        <taxon>Agaricomycotina</taxon>
        <taxon>Agaricomycetes</taxon>
        <taxon>Agaricomycetidae</taxon>
        <taxon>Agaricales</taxon>
        <taxon>Marasmiineae</taxon>
        <taxon>Omphalotaceae</taxon>
        <taxon>Lentinula</taxon>
    </lineage>
</organism>
<feature type="domain" description="Allantoicase" evidence="6">
    <location>
        <begin position="194"/>
        <end position="242"/>
    </location>
</feature>
<evidence type="ECO:0000256" key="4">
    <source>
        <dbReference type="ARBA" id="ARBA00023239"/>
    </source>
</evidence>
<proteinExistence type="inferred from homology"/>
<dbReference type="SUPFAM" id="SSF51182">
    <property type="entry name" value="RmlC-like cupins"/>
    <property type="match status" value="1"/>
</dbReference>
<dbReference type="PANTHER" id="PTHR12045">
    <property type="entry name" value="ALLANTOICASE"/>
    <property type="match status" value="1"/>
</dbReference>
<evidence type="ECO:0000256" key="3">
    <source>
        <dbReference type="ARBA" id="ARBA00022631"/>
    </source>
</evidence>
<name>A0A9W9AJL5_9AGAR</name>
<comment type="subunit">
    <text evidence="2">Homodimer.</text>
</comment>
<dbReference type="AlphaFoldDB" id="A0A9W9AJL5"/>
<evidence type="ECO:0000256" key="5">
    <source>
        <dbReference type="ARBA" id="ARBA00047684"/>
    </source>
</evidence>
<keyword evidence="4" id="KW-0456">Lyase</keyword>
<dbReference type="OrthoDB" id="10266039at2759"/>
<gene>
    <name evidence="7" type="ORF">J3R30DRAFT_3698018</name>
</gene>
<dbReference type="InterPro" id="IPR015908">
    <property type="entry name" value="Allantoicase_dom"/>
</dbReference>
<dbReference type="Gene3D" id="2.60.120.260">
    <property type="entry name" value="Galactose-binding domain-like"/>
    <property type="match status" value="2"/>
</dbReference>
<dbReference type="GO" id="GO:0006144">
    <property type="term" value="P:purine nucleobase metabolic process"/>
    <property type="evidence" value="ECO:0007669"/>
    <property type="project" value="UniProtKB-KW"/>
</dbReference>
<dbReference type="InterPro" id="IPR047233">
    <property type="entry name" value="UAH_cupin"/>
</dbReference>
<dbReference type="Proteomes" id="UP001150266">
    <property type="component" value="Unassembled WGS sequence"/>
</dbReference>
<dbReference type="Pfam" id="PF04115">
    <property type="entry name" value="Ureidogly_lyase"/>
    <property type="match status" value="1"/>
</dbReference>
<accession>A0A9W9AJL5</accession>
<dbReference type="GO" id="GO:0050385">
    <property type="term" value="F:ureidoglycolate lyase activity"/>
    <property type="evidence" value="ECO:0007669"/>
    <property type="project" value="UniProtKB-EC"/>
</dbReference>
<evidence type="ECO:0000256" key="1">
    <source>
        <dbReference type="ARBA" id="ARBA00009242"/>
    </source>
</evidence>
<dbReference type="GO" id="GO:0004037">
    <property type="term" value="F:allantoicase activity"/>
    <property type="evidence" value="ECO:0007669"/>
    <property type="project" value="InterPro"/>
</dbReference>
<evidence type="ECO:0000256" key="2">
    <source>
        <dbReference type="ARBA" id="ARBA00011738"/>
    </source>
</evidence>
<evidence type="ECO:0000313" key="7">
    <source>
        <dbReference type="EMBL" id="KAJ4483233.1"/>
    </source>
</evidence>
<feature type="domain" description="Allantoicase" evidence="6">
    <location>
        <begin position="27"/>
        <end position="174"/>
    </location>
</feature>
<dbReference type="InterPro" id="IPR005164">
    <property type="entry name" value="Allantoicase"/>
</dbReference>
<protein>
    <submittedName>
        <fullName evidence="7">Allantoicase</fullName>
    </submittedName>
</protein>
<dbReference type="InterPro" id="IPR008979">
    <property type="entry name" value="Galactose-bd-like_sf"/>
</dbReference>
<keyword evidence="8" id="KW-1185">Reference proteome</keyword>
<evidence type="ECO:0000313" key="8">
    <source>
        <dbReference type="Proteomes" id="UP001150266"/>
    </source>
</evidence>
<dbReference type="PANTHER" id="PTHR12045:SF3">
    <property type="entry name" value="INACTIVE ALLANTOICASE-RELATED"/>
    <property type="match status" value="1"/>
</dbReference>
<comment type="caution">
    <text evidence="7">The sequence shown here is derived from an EMBL/GenBank/DDBJ whole genome shotgun (WGS) entry which is preliminary data.</text>
</comment>
<dbReference type="InterPro" id="IPR011051">
    <property type="entry name" value="RmlC_Cupin_sf"/>
</dbReference>
<feature type="domain" description="Allantoicase" evidence="6">
    <location>
        <begin position="260"/>
        <end position="358"/>
    </location>
</feature>
<dbReference type="InterPro" id="IPR024060">
    <property type="entry name" value="Ureidoglycolate_lyase_dom_sf"/>
</dbReference>